<dbReference type="PROSITE" id="PS51783">
    <property type="entry name" value="PH_BEACH"/>
    <property type="match status" value="1"/>
</dbReference>
<dbReference type="Proteomes" id="UP000692954">
    <property type="component" value="Unassembled WGS sequence"/>
</dbReference>
<evidence type="ECO:0000259" key="4">
    <source>
        <dbReference type="PROSITE" id="PS51783"/>
    </source>
</evidence>
<protein>
    <recommendedName>
        <fullName evidence="7">Beige/BEACH domain protein</fullName>
    </recommendedName>
</protein>
<dbReference type="Pfam" id="PF14844">
    <property type="entry name" value="PH_BEACH"/>
    <property type="match status" value="1"/>
</dbReference>
<dbReference type="SMART" id="SM00320">
    <property type="entry name" value="WD40"/>
    <property type="match status" value="3"/>
</dbReference>
<dbReference type="InterPro" id="IPR000409">
    <property type="entry name" value="BEACH_dom"/>
</dbReference>
<dbReference type="Pfam" id="PF02138">
    <property type="entry name" value="Beach"/>
    <property type="match status" value="1"/>
</dbReference>
<evidence type="ECO:0008006" key="7">
    <source>
        <dbReference type="Google" id="ProtNLM"/>
    </source>
</evidence>
<gene>
    <name evidence="5" type="ORF">PSON_ATCC_30995.1.T0230249</name>
</gene>
<feature type="compositionally biased region" description="Basic and acidic residues" evidence="2">
    <location>
        <begin position="1330"/>
        <end position="1349"/>
    </location>
</feature>
<keyword evidence="1" id="KW-0853">WD repeat</keyword>
<proteinExistence type="predicted"/>
<organism evidence="5 6">
    <name type="scientific">Paramecium sonneborni</name>
    <dbReference type="NCBI Taxonomy" id="65129"/>
    <lineage>
        <taxon>Eukaryota</taxon>
        <taxon>Sar</taxon>
        <taxon>Alveolata</taxon>
        <taxon>Ciliophora</taxon>
        <taxon>Intramacronucleata</taxon>
        <taxon>Oligohymenophorea</taxon>
        <taxon>Peniculida</taxon>
        <taxon>Parameciidae</taxon>
        <taxon>Paramecium</taxon>
    </lineage>
</organism>
<keyword evidence="6" id="KW-1185">Reference proteome</keyword>
<feature type="domain" description="BEACH" evidence="3">
    <location>
        <begin position="1536"/>
        <end position="1825"/>
    </location>
</feature>
<dbReference type="CDD" id="cd06071">
    <property type="entry name" value="Beach"/>
    <property type="match status" value="1"/>
</dbReference>
<dbReference type="EMBL" id="CAJJDN010000023">
    <property type="protein sequence ID" value="CAD8067855.1"/>
    <property type="molecule type" value="Genomic_DNA"/>
</dbReference>
<evidence type="ECO:0000256" key="2">
    <source>
        <dbReference type="SAM" id="MobiDB-lite"/>
    </source>
</evidence>
<dbReference type="PROSITE" id="PS50082">
    <property type="entry name" value="WD_REPEATS_2"/>
    <property type="match status" value="1"/>
</dbReference>
<evidence type="ECO:0000256" key="1">
    <source>
        <dbReference type="PROSITE-ProRule" id="PRU00221"/>
    </source>
</evidence>
<comment type="caution">
    <text evidence="5">The sequence shown here is derived from an EMBL/GenBank/DDBJ whole genome shotgun (WGS) entry which is preliminary data.</text>
</comment>
<dbReference type="PANTHER" id="PTHR13743">
    <property type="entry name" value="BEIGE/BEACH-RELATED"/>
    <property type="match status" value="1"/>
</dbReference>
<dbReference type="InterPro" id="IPR023362">
    <property type="entry name" value="PH-BEACH_dom"/>
</dbReference>
<dbReference type="InterPro" id="IPR050865">
    <property type="entry name" value="BEACH_Domain"/>
</dbReference>
<dbReference type="SMART" id="SM01026">
    <property type="entry name" value="Beach"/>
    <property type="match status" value="1"/>
</dbReference>
<dbReference type="PANTHER" id="PTHR13743:SF112">
    <property type="entry name" value="BEACH DOMAIN-CONTAINING PROTEIN"/>
    <property type="match status" value="1"/>
</dbReference>
<feature type="domain" description="BEACH-type PH" evidence="4">
    <location>
        <begin position="1413"/>
        <end position="1527"/>
    </location>
</feature>
<dbReference type="PROSITE" id="PS50294">
    <property type="entry name" value="WD_REPEATS_REGION"/>
    <property type="match status" value="1"/>
</dbReference>
<evidence type="ECO:0000313" key="6">
    <source>
        <dbReference type="Proteomes" id="UP000692954"/>
    </source>
</evidence>
<dbReference type="InterPro" id="IPR001680">
    <property type="entry name" value="WD40_rpt"/>
</dbReference>
<feature type="region of interest" description="Disordered" evidence="2">
    <location>
        <begin position="1326"/>
        <end position="1350"/>
    </location>
</feature>
<accession>A0A8S1LN47</accession>
<dbReference type="Pfam" id="PF20426">
    <property type="entry name" value="NBCH_WD40"/>
    <property type="match status" value="1"/>
</dbReference>
<reference evidence="5" key="1">
    <citation type="submission" date="2021-01" db="EMBL/GenBank/DDBJ databases">
        <authorList>
            <consortium name="Genoscope - CEA"/>
            <person name="William W."/>
        </authorList>
    </citation>
    <scope>NUCLEOTIDE SEQUENCE</scope>
</reference>
<dbReference type="InterPro" id="IPR046851">
    <property type="entry name" value="NBCH_WD40"/>
</dbReference>
<evidence type="ECO:0000259" key="3">
    <source>
        <dbReference type="PROSITE" id="PS50197"/>
    </source>
</evidence>
<name>A0A8S1LN47_9CILI</name>
<sequence>MLIQQRQPLIQFDDYKSFLGSQWIKINYLSQAQSIECPNDFVNFIDSKKEKIQIDQEKLAKFQTSNQKIMILTFFIYGYHITYIEKQQFRYNFFKKFIETIDRIEQKTLENLQKFIEPQHPISKSILLECILMLLHQTCILIEINEQNHLDECQDDFQAIPESKVFYKYAYIHLVEQMKDVLFKCYNEGQFLMTIFINQLFLSEMIVEKIPQKHVTKIRYYDTKFIIELMKEFLDCSDKTIHLTRQQIKQIFQYNQESQGRLSNQIFYNLENLNDQIILSLQALRIWLNSKNQTVFQQIKKFLQNTFQNCNFSFKYDQESINLSFELLSHIQNQAFISGINYSEQLLEELIQIFHILWNTLEEQTYDQLYDQKTEFWLNYIHKLNLLLNPLIPVPKETVNIKGCAGLYLILYDNNLKKYIHSTTILFHFIDQLYPLNQTLIKQSHLLQNLIKSSIECIVDQKLSENEGVLQTIEKVLKQVQFINPQIKQKIFQFIWTKMIPEDPFYLQILQMVVTLYLENEDYSLGTRNSFFISILEMESRKKIVHPQKFNAFLQICQYLCLEQAPINIEQIFSEHDPSDNCVYLKQFKIKRSFQELFQVNNYYDIIINIISGISNTINLVYQLKEFIKLLWLLTEELKLCQIDFADEFVTFLEQKLYLFSDDQMRELIELLFDCSVSMISKYIRLKNVSNAAEQYGELLIQNEFCLKVIVETFLFNITASEQLRLKCIQFLGILISMNDYNKMIFREAIRLSNFLLCMRNQKNKNLQKSMEEVLKRSLSFIRNDQIQRLIQNAPKESQKNKVFKQSEFSQYVGTTLENLQNNGCEIKFKRQFQLLGKDSGIIIKNYKDLSINKSWRSFSILMEFKREGFYFINSNAKSLDEIYKKEQILFAYSGYLERPEKVDKGGIQTTSQKQNTFQIDLIQVSLINQQLLHKEEERSYNYLDNLIKVSILTSEQQTQEFSLTYTQQSKDEIILILFMYDERNRGKFTLNIQNKVKTSFQIKSFLQEYVKKHSEKHHLNVHIGCYYQNQQFQKTFQGIINNFILIENILLEKQIEAIFSRNQTNLVEVVEKETMNFGVDEIQSREMQYLDFEKFKQSFQIVEIKDVLKIIKAQNIQDQNFIMTMIKKQIQHKINYQENQEAKVIYQGANIIEDTSLAEVFLSLENIEIILFIISITTQTYFEIEPQQRRSCKLRSVKNVLSNGTNSSKGVFRRTSYFDSLSRQIFLIKDLRKCSDDYVNYQQFQFNLKKQNSSLISQGESPEQQRQNFIQLDSDRSNSNSIKLTSQFQVGPEFDQDQMDQTSLFNIPIVQVQTTFSQEQQNPFVYKSNESDQKKNSSPEKLNLERRSNQKITLEQFNLDRKVKSQFTGRKNTRNYTCQISMKNGQQIQKNIQNMAEIQSDKNIDMHYQETEQNMFDSNSYPCEWIQVKMQIFGELKLLEKGKIIQFQSDGQERPDKEFYSYGTIACNLKKVKKIKTINTSQIIEIQTRRYSHKEIALEMFCKNTKSYFFVLYDQDKRTQFLNQIKFNNFINIVIDKRAEFQAKEYTKKWMKGKLSNFEYLMLINKYSGRSFNDLNQYPIFPWVITDYKSKKIDLRNKEIYRDLEKMISTQNKERLENCKIRAESLKSTQNEYFLFGSHYSVAAQIINTLIRVEPFTTLSCELQDGKLDQPDRLFFSIQNIWESCQNDNQDYRELIPEYFFLPEFLKNINKIQFGQKQNQEQVDDVVLPPWASSSEEFIEINRQALESSYVSEKLHCWINLVFGVYAYGEEARKKDNLFHWLTYDSCLNYLNKLPRQERMGYLAQIQQFGQVPFQLFTKPHWQKQKWDLNLFSPLNILKLLSVKNSSYFKTIIKFDKKFVTKIYKENEMLYVLLNNKQVYKLKLNSNQEKRDSEEKLGNSSIFSVRGNEKLQSKGLQFQFDDNLLFVCGYLSGAVYIYNLFSDKSQQAQINHKIKLHKKRVTCLSYSPKLKILCLGAKDNRVTVWKTTHSSEKQVLFSSTPSLILYGHDKTIKCVHIDDILQVVVSLDKIGKLQIHSIITGIFLNDIKFDLINGEKVQNIVTNGNGLIVLYTNSNQIIATRVNGLHIQRYSYNSIGNITQISTYLQQHLLVSTLKGEILIIQDIASLNEQPPIIFHLYQNRASIGIVTFAYFMENESLVLLISLIDGSLNRYVISNEQTEFFHQLVKLGV</sequence>
<dbReference type="PROSITE" id="PS50197">
    <property type="entry name" value="BEACH"/>
    <property type="match status" value="1"/>
</dbReference>
<evidence type="ECO:0000313" key="5">
    <source>
        <dbReference type="EMBL" id="CAD8067855.1"/>
    </source>
</evidence>
<feature type="repeat" description="WD" evidence="1">
    <location>
        <begin position="1955"/>
        <end position="1996"/>
    </location>
</feature>
<dbReference type="OrthoDB" id="26681at2759"/>